<evidence type="ECO:0000256" key="3">
    <source>
        <dbReference type="ARBA" id="ARBA00022793"/>
    </source>
</evidence>
<dbReference type="FunFam" id="3.40.640.10:FF:000025">
    <property type="entry name" value="Histidine decarboxylase"/>
    <property type="match status" value="1"/>
</dbReference>
<sequence length="513" mass="55817">MGSLDENLPLPSIHGFKPLDLGDLREQVHQTVDFIMDYYKNVESFPVLPSVQPGYLRGLLPATPSDKPTTFDAILRDLRRAILPGLTHWTSPNFFAYFPATLSSAALAGDLLASAFNPVAFNWLSSPAATELESLVLDWLAHLLRLPSRFLSSSASTAAHGGGVLHTTTSEAILCTLVAAREAALRRCGGGAAAISRLVAYGSDQTHSTFFKACRIAGFDPAHVRSVPTRSESEFSLEPASLRAAMAADAAAGLVPAYVCATVGTTSSTAVDPVGPISEVAAEFGAWVHVDAAYAGSACVCPEFRQYLDGVERADSVSFSPHKWLLACLDCTCLWVRDTRLLTGPLGTDPEYLKNGPSESGSVVDLKDLQVGVGRRFRALKLWMVIRTYGVANLRAHIRSDVQMAQGFERMVRLDPRFEVVVPRRFALVCFRLRPRGEMGEAWADKENRRLLEMINESGRVYITHTVVGGKYVLRFAVGSTLTEERHVAGAWELITKKADELLGAENNPARNI</sequence>
<protein>
    <submittedName>
        <fullName evidence="9">Tryptophan decarboxylase 1-like</fullName>
    </submittedName>
</protein>
<dbReference type="OrthoDB" id="658100at2759"/>
<evidence type="ECO:0000313" key="9">
    <source>
        <dbReference type="RefSeq" id="XP_010931896.1"/>
    </source>
</evidence>
<dbReference type="PRINTS" id="PR00800">
    <property type="entry name" value="YHDCRBOXLASE"/>
</dbReference>
<dbReference type="InterPro" id="IPR021115">
    <property type="entry name" value="Pyridoxal-P_BS"/>
</dbReference>
<dbReference type="GO" id="GO:1901162">
    <property type="term" value="P:primary amino compound biosynthetic process"/>
    <property type="evidence" value="ECO:0007669"/>
    <property type="project" value="UniProtKB-ARBA"/>
</dbReference>
<dbReference type="PROSITE" id="PS00392">
    <property type="entry name" value="DDC_GAD_HDC_YDC"/>
    <property type="match status" value="1"/>
</dbReference>
<dbReference type="InterPro" id="IPR010977">
    <property type="entry name" value="Aromatic_deC"/>
</dbReference>
<dbReference type="AlphaFoldDB" id="A0A6I9RTJ2"/>
<dbReference type="GO" id="GO:0046189">
    <property type="term" value="P:phenol-containing compound biosynthetic process"/>
    <property type="evidence" value="ECO:0007669"/>
    <property type="project" value="UniProtKB-ARBA"/>
</dbReference>
<proteinExistence type="inferred from homology"/>
<dbReference type="GO" id="GO:0016831">
    <property type="term" value="F:carboxy-lyase activity"/>
    <property type="evidence" value="ECO:0007669"/>
    <property type="project" value="UniProtKB-KW"/>
</dbReference>
<dbReference type="KEGG" id="egu:105052686"/>
<keyword evidence="5 7" id="KW-0456">Lyase</keyword>
<dbReference type="Gene3D" id="1.20.1340.10">
    <property type="entry name" value="dopa decarboxylase, N-terminal domain"/>
    <property type="match status" value="1"/>
</dbReference>
<gene>
    <name evidence="9" type="primary">LOC105052686</name>
</gene>
<dbReference type="GO" id="GO:0030170">
    <property type="term" value="F:pyridoxal phosphate binding"/>
    <property type="evidence" value="ECO:0007669"/>
    <property type="project" value="InterPro"/>
</dbReference>
<dbReference type="FunCoup" id="A0A6I9RTJ2">
    <property type="interactions" value="274"/>
</dbReference>
<dbReference type="PANTHER" id="PTHR11999:SF157">
    <property type="entry name" value="TRYPTOPHAN DECARBOXYLASE 1"/>
    <property type="match status" value="1"/>
</dbReference>
<dbReference type="Proteomes" id="UP000504607">
    <property type="component" value="Chromosome 10"/>
</dbReference>
<dbReference type="CDD" id="cd06450">
    <property type="entry name" value="DOPA_deC_like"/>
    <property type="match status" value="1"/>
</dbReference>
<dbReference type="GO" id="GO:0019752">
    <property type="term" value="P:carboxylic acid metabolic process"/>
    <property type="evidence" value="ECO:0007669"/>
    <property type="project" value="InterPro"/>
</dbReference>
<organism evidence="8 9">
    <name type="scientific">Elaeis guineensis var. tenera</name>
    <name type="common">Oil palm</name>
    <dbReference type="NCBI Taxonomy" id="51953"/>
    <lineage>
        <taxon>Eukaryota</taxon>
        <taxon>Viridiplantae</taxon>
        <taxon>Streptophyta</taxon>
        <taxon>Embryophyta</taxon>
        <taxon>Tracheophyta</taxon>
        <taxon>Spermatophyta</taxon>
        <taxon>Magnoliopsida</taxon>
        <taxon>Liliopsida</taxon>
        <taxon>Arecaceae</taxon>
        <taxon>Arecoideae</taxon>
        <taxon>Cocoseae</taxon>
        <taxon>Elaeidinae</taxon>
        <taxon>Elaeis</taxon>
    </lineage>
</organism>
<dbReference type="GO" id="GO:0006520">
    <property type="term" value="P:amino acid metabolic process"/>
    <property type="evidence" value="ECO:0007669"/>
    <property type="project" value="InterPro"/>
</dbReference>
<dbReference type="FunFam" id="3.90.1150.10:FF:000018">
    <property type="entry name" value="Histidine decarboxylase"/>
    <property type="match status" value="1"/>
</dbReference>
<dbReference type="SUPFAM" id="SSF53383">
    <property type="entry name" value="PLP-dependent transferases"/>
    <property type="match status" value="1"/>
</dbReference>
<feature type="modified residue" description="N6-(pyridoxal phosphate)lysine" evidence="6">
    <location>
        <position position="323"/>
    </location>
</feature>
<dbReference type="GeneID" id="105052686"/>
<keyword evidence="3" id="KW-0210">Decarboxylase</keyword>
<dbReference type="Gene3D" id="3.40.640.10">
    <property type="entry name" value="Type I PLP-dependent aspartate aminotransferase-like (Major domain)"/>
    <property type="match status" value="1"/>
</dbReference>
<evidence type="ECO:0000256" key="1">
    <source>
        <dbReference type="ARBA" id="ARBA00001933"/>
    </source>
</evidence>
<dbReference type="InterPro" id="IPR015422">
    <property type="entry name" value="PyrdxlP-dep_Trfase_small"/>
</dbReference>
<evidence type="ECO:0000256" key="2">
    <source>
        <dbReference type="ARBA" id="ARBA00009533"/>
    </source>
</evidence>
<dbReference type="InterPro" id="IPR002129">
    <property type="entry name" value="PyrdxlP-dep_de-COase"/>
</dbReference>
<dbReference type="InParanoid" id="A0A6I9RTJ2"/>
<reference evidence="9" key="1">
    <citation type="submission" date="2025-08" db="UniProtKB">
        <authorList>
            <consortium name="RefSeq"/>
        </authorList>
    </citation>
    <scope>IDENTIFICATION</scope>
</reference>
<name>A0A6I9RTJ2_ELAGV</name>
<evidence type="ECO:0000313" key="8">
    <source>
        <dbReference type="Proteomes" id="UP000504607"/>
    </source>
</evidence>
<evidence type="ECO:0000256" key="6">
    <source>
        <dbReference type="PIRSR" id="PIRSR602129-50"/>
    </source>
</evidence>
<keyword evidence="8" id="KW-1185">Reference proteome</keyword>
<evidence type="ECO:0000256" key="5">
    <source>
        <dbReference type="ARBA" id="ARBA00023239"/>
    </source>
</evidence>
<keyword evidence="4 6" id="KW-0663">Pyridoxal phosphate</keyword>
<dbReference type="InterPro" id="IPR015421">
    <property type="entry name" value="PyrdxlP-dep_Trfase_major"/>
</dbReference>
<dbReference type="PANTHER" id="PTHR11999">
    <property type="entry name" value="GROUP II PYRIDOXAL-5-PHOSPHATE DECARBOXYLASE"/>
    <property type="match status" value="1"/>
</dbReference>
<evidence type="ECO:0000256" key="7">
    <source>
        <dbReference type="RuleBase" id="RU000382"/>
    </source>
</evidence>
<accession>A0A6I9RTJ2</accession>
<dbReference type="GO" id="GO:0005737">
    <property type="term" value="C:cytoplasm"/>
    <property type="evidence" value="ECO:0007669"/>
    <property type="project" value="TreeGrafter"/>
</dbReference>
<comment type="cofactor">
    <cofactor evidence="1 6 7">
        <name>pyridoxal 5'-phosphate</name>
        <dbReference type="ChEBI" id="CHEBI:597326"/>
    </cofactor>
</comment>
<evidence type="ECO:0000256" key="4">
    <source>
        <dbReference type="ARBA" id="ARBA00022898"/>
    </source>
</evidence>
<dbReference type="Gene3D" id="3.90.1150.10">
    <property type="entry name" value="Aspartate Aminotransferase, domain 1"/>
    <property type="match status" value="1"/>
</dbReference>
<dbReference type="InterPro" id="IPR015424">
    <property type="entry name" value="PyrdxlP-dep_Trfase"/>
</dbReference>
<dbReference type="RefSeq" id="XP_010931896.1">
    <property type="nucleotide sequence ID" value="XM_010933594.3"/>
</dbReference>
<comment type="similarity">
    <text evidence="2 7">Belongs to the group II decarboxylase family.</text>
</comment>
<dbReference type="Pfam" id="PF00282">
    <property type="entry name" value="Pyridoxal_deC"/>
    <property type="match status" value="1"/>
</dbReference>